<evidence type="ECO:0000256" key="5">
    <source>
        <dbReference type="ARBA" id="ARBA00023002"/>
    </source>
</evidence>
<evidence type="ECO:0000313" key="8">
    <source>
        <dbReference type="EMBL" id="AGC46169.1"/>
    </source>
</evidence>
<protein>
    <recommendedName>
        <fullName evidence="7">L-erythro-3,5-diaminohexanoate dehydrogenase N-terminal domain-containing protein</fullName>
    </recommendedName>
</protein>
<dbReference type="GO" id="GO:0016491">
    <property type="term" value="F:oxidoreductase activity"/>
    <property type="evidence" value="ECO:0007669"/>
    <property type="project" value="UniProtKB-KW"/>
</dbReference>
<dbReference type="STRING" id="1278073.MYSTI_04880"/>
<dbReference type="GO" id="GO:0046872">
    <property type="term" value="F:metal ion binding"/>
    <property type="evidence" value="ECO:0007669"/>
    <property type="project" value="UniProtKB-KW"/>
</dbReference>
<name>L7UI88_MYXSD</name>
<dbReference type="Pfam" id="PF26370">
    <property type="entry name" value="KDD_N"/>
    <property type="match status" value="1"/>
</dbReference>
<accession>L7UI88</accession>
<dbReference type="HOGENOM" id="CLU_826176_0_0_7"/>
<evidence type="ECO:0000256" key="2">
    <source>
        <dbReference type="ARBA" id="ARBA00008072"/>
    </source>
</evidence>
<feature type="domain" description="L-erythro-3,5-diaminohexanoate dehydrogenase N-terminal" evidence="7">
    <location>
        <begin position="31"/>
        <end position="177"/>
    </location>
</feature>
<dbReference type="InterPro" id="IPR058932">
    <property type="entry name" value="KDD_N"/>
</dbReference>
<organism evidence="8 9">
    <name type="scientific">Myxococcus stipitatus (strain DSM 14675 / JCM 12634 / Mx s8)</name>
    <dbReference type="NCBI Taxonomy" id="1278073"/>
    <lineage>
        <taxon>Bacteria</taxon>
        <taxon>Pseudomonadati</taxon>
        <taxon>Myxococcota</taxon>
        <taxon>Myxococcia</taxon>
        <taxon>Myxococcales</taxon>
        <taxon>Cystobacterineae</taxon>
        <taxon>Myxococcaceae</taxon>
        <taxon>Myxococcus</taxon>
    </lineage>
</organism>
<keyword evidence="4" id="KW-0862">Zinc</keyword>
<dbReference type="PANTHER" id="PTHR43350">
    <property type="entry name" value="NAD-DEPENDENT ALCOHOL DEHYDROGENASE"/>
    <property type="match status" value="1"/>
</dbReference>
<evidence type="ECO:0000256" key="3">
    <source>
        <dbReference type="ARBA" id="ARBA00022723"/>
    </source>
</evidence>
<proteinExistence type="inferred from homology"/>
<keyword evidence="9" id="KW-1185">Reference proteome</keyword>
<dbReference type="InterPro" id="IPR036291">
    <property type="entry name" value="NAD(P)-bd_dom_sf"/>
</dbReference>
<keyword evidence="3" id="KW-0479">Metal-binding</keyword>
<dbReference type="PANTHER" id="PTHR43350:SF19">
    <property type="entry name" value="D-GULOSIDE 3-DEHYDROGENASE"/>
    <property type="match status" value="1"/>
</dbReference>
<keyword evidence="5" id="KW-0560">Oxidoreductase</keyword>
<feature type="region of interest" description="Disordered" evidence="6">
    <location>
        <begin position="1"/>
        <end position="21"/>
    </location>
</feature>
<dbReference type="Gene3D" id="3.90.180.10">
    <property type="entry name" value="Medium-chain alcohol dehydrogenases, catalytic domain"/>
    <property type="match status" value="1"/>
</dbReference>
<comment type="similarity">
    <text evidence="2">Belongs to the zinc-containing alcohol dehydrogenase family.</text>
</comment>
<dbReference type="Proteomes" id="UP000011131">
    <property type="component" value="Chromosome"/>
</dbReference>
<comment type="cofactor">
    <cofactor evidence="1">
        <name>Zn(2+)</name>
        <dbReference type="ChEBI" id="CHEBI:29105"/>
    </cofactor>
</comment>
<reference evidence="8 9" key="1">
    <citation type="journal article" date="2013" name="Genome Announc.">
        <title>Complete genome sequence of Myxococcus stipitatus strain DSM 14675, a fruiting myxobacterium.</title>
        <authorList>
            <person name="Huntley S."/>
            <person name="Kneip S."/>
            <person name="Treuner-Lange A."/>
            <person name="Sogaard-Andersen L."/>
        </authorList>
    </citation>
    <scope>NUCLEOTIDE SEQUENCE [LARGE SCALE GENOMIC DNA]</scope>
    <source>
        <strain evidence="9">DSM 14675 / JCM 12634 / Mx s8</strain>
    </source>
</reference>
<evidence type="ECO:0000256" key="4">
    <source>
        <dbReference type="ARBA" id="ARBA00022833"/>
    </source>
</evidence>
<dbReference type="PATRIC" id="fig|1278073.3.peg.4953"/>
<evidence type="ECO:0000256" key="6">
    <source>
        <dbReference type="SAM" id="MobiDB-lite"/>
    </source>
</evidence>
<gene>
    <name evidence="8" type="ordered locus">MYSTI_04880</name>
</gene>
<evidence type="ECO:0000256" key="1">
    <source>
        <dbReference type="ARBA" id="ARBA00001947"/>
    </source>
</evidence>
<sequence length="364" mass="38188">MAPARHGIPVEGAEDLQGDETMSNDLYGLSRVVGEKGVLPQRARKLDPSLPCRDTEMLIDVESLNIDAASFKQIKGEVGGDPARIGERIQEIVRERGKMQNPVTGSGGMLIGRVKEIGAKHPAREQLQVGDRIATLVSLTLTPLVIEEVKAVHVDIDRVDIRGHALLFSSGIYAKLPSDIPDTLALAALDVCGAPALVARYVKPGMTVAVLGAGKSGALCLAQARRNLESRGKLIALDVSQPALDVLSSMGLCDVALKVDATQGVDVMEAVSQATQGQLCDLVVNCASVGNTEMATILSVKDGGTAIFFSMATSFTTAALGAEGVGKDVTMLVGNGFVPGHASLTLALLRTEPALLQLFATRYV</sequence>
<dbReference type="eggNOG" id="COG1063">
    <property type="taxonomic scope" value="Bacteria"/>
</dbReference>
<dbReference type="Gene3D" id="3.40.50.720">
    <property type="entry name" value="NAD(P)-binding Rossmann-like Domain"/>
    <property type="match status" value="1"/>
</dbReference>
<dbReference type="EMBL" id="CP004025">
    <property type="protein sequence ID" value="AGC46169.1"/>
    <property type="molecule type" value="Genomic_DNA"/>
</dbReference>
<dbReference type="SUPFAM" id="SSF51735">
    <property type="entry name" value="NAD(P)-binding Rossmann-fold domains"/>
    <property type="match status" value="1"/>
</dbReference>
<evidence type="ECO:0000259" key="7">
    <source>
        <dbReference type="Pfam" id="PF26370"/>
    </source>
</evidence>
<dbReference type="KEGG" id="msd:MYSTI_04880"/>
<evidence type="ECO:0000313" key="9">
    <source>
        <dbReference type="Proteomes" id="UP000011131"/>
    </source>
</evidence>
<dbReference type="AlphaFoldDB" id="L7UI88"/>